<feature type="transmembrane region" description="Helical" evidence="6">
    <location>
        <begin position="87"/>
        <end position="105"/>
    </location>
</feature>
<feature type="transmembrane region" description="Helical" evidence="6">
    <location>
        <begin position="111"/>
        <end position="135"/>
    </location>
</feature>
<dbReference type="Pfam" id="PF11700">
    <property type="entry name" value="ATG22"/>
    <property type="match status" value="2"/>
</dbReference>
<feature type="transmembrane region" description="Helical" evidence="6">
    <location>
        <begin position="345"/>
        <end position="368"/>
    </location>
</feature>
<evidence type="ECO:0000259" key="7">
    <source>
        <dbReference type="PROSITE" id="PS50850"/>
    </source>
</evidence>
<name>A0A0W8FR10_9ZZZZ</name>
<keyword evidence="5 6" id="KW-0472">Membrane</keyword>
<proteinExistence type="predicted"/>
<feature type="transmembrane region" description="Helical" evidence="6">
    <location>
        <begin position="411"/>
        <end position="430"/>
    </location>
</feature>
<feature type="transmembrane region" description="Helical" evidence="6">
    <location>
        <begin position="277"/>
        <end position="295"/>
    </location>
</feature>
<comment type="caution">
    <text evidence="8">The sequence shown here is derived from an EMBL/GenBank/DDBJ whole genome shotgun (WGS) entry which is preliminary data.</text>
</comment>
<evidence type="ECO:0000256" key="6">
    <source>
        <dbReference type="SAM" id="Phobius"/>
    </source>
</evidence>
<reference evidence="8" key="1">
    <citation type="journal article" date="2015" name="Proc. Natl. Acad. Sci. U.S.A.">
        <title>Networks of energetic and metabolic interactions define dynamics in microbial communities.</title>
        <authorList>
            <person name="Embree M."/>
            <person name="Liu J.K."/>
            <person name="Al-Bassam M.M."/>
            <person name="Zengler K."/>
        </authorList>
    </citation>
    <scope>NUCLEOTIDE SEQUENCE</scope>
</reference>
<keyword evidence="4 6" id="KW-1133">Transmembrane helix</keyword>
<feature type="transmembrane region" description="Helical" evidence="6">
    <location>
        <begin position="380"/>
        <end position="405"/>
    </location>
</feature>
<feature type="transmembrane region" description="Helical" evidence="6">
    <location>
        <begin position="307"/>
        <end position="325"/>
    </location>
</feature>
<evidence type="ECO:0000313" key="8">
    <source>
        <dbReference type="EMBL" id="KUG23204.1"/>
    </source>
</evidence>
<dbReference type="GO" id="GO:0012505">
    <property type="term" value="C:endomembrane system"/>
    <property type="evidence" value="ECO:0007669"/>
    <property type="project" value="UniProtKB-SubCell"/>
</dbReference>
<evidence type="ECO:0000256" key="3">
    <source>
        <dbReference type="ARBA" id="ARBA00022692"/>
    </source>
</evidence>
<dbReference type="PANTHER" id="PTHR23519:SF1">
    <property type="entry name" value="AUTOPHAGY-RELATED PROTEIN 22"/>
    <property type="match status" value="1"/>
</dbReference>
<dbReference type="InterPro" id="IPR036259">
    <property type="entry name" value="MFS_trans_sf"/>
</dbReference>
<gene>
    <name evidence="8" type="ORF">ASZ90_007008</name>
</gene>
<organism evidence="8">
    <name type="scientific">hydrocarbon metagenome</name>
    <dbReference type="NCBI Taxonomy" id="938273"/>
    <lineage>
        <taxon>unclassified sequences</taxon>
        <taxon>metagenomes</taxon>
        <taxon>ecological metagenomes</taxon>
    </lineage>
</organism>
<dbReference type="AlphaFoldDB" id="A0A0W8FR10"/>
<keyword evidence="3 6" id="KW-0812">Transmembrane</keyword>
<evidence type="ECO:0000256" key="1">
    <source>
        <dbReference type="ARBA" id="ARBA00004127"/>
    </source>
</evidence>
<feature type="transmembrane region" description="Helical" evidence="6">
    <location>
        <begin position="185"/>
        <end position="205"/>
    </location>
</feature>
<dbReference type="EMBL" id="LNQE01000916">
    <property type="protein sequence ID" value="KUG23204.1"/>
    <property type="molecule type" value="Genomic_DNA"/>
</dbReference>
<dbReference type="Gene3D" id="1.20.1250.20">
    <property type="entry name" value="MFS general substrate transporter like domains"/>
    <property type="match status" value="2"/>
</dbReference>
<feature type="domain" description="Major facilitator superfamily (MFS) profile" evidence="7">
    <location>
        <begin position="240"/>
        <end position="444"/>
    </location>
</feature>
<feature type="transmembrane region" description="Helical" evidence="6">
    <location>
        <begin position="241"/>
        <end position="265"/>
    </location>
</feature>
<dbReference type="InterPro" id="IPR024671">
    <property type="entry name" value="Atg22-like"/>
</dbReference>
<dbReference type="PROSITE" id="PS50850">
    <property type="entry name" value="MFS"/>
    <property type="match status" value="1"/>
</dbReference>
<dbReference type="InterPro" id="IPR020846">
    <property type="entry name" value="MFS_dom"/>
</dbReference>
<evidence type="ECO:0000256" key="5">
    <source>
        <dbReference type="ARBA" id="ARBA00023136"/>
    </source>
</evidence>
<protein>
    <submittedName>
        <fullName evidence="8">Permease of the major facilitator superfamily</fullName>
    </submittedName>
</protein>
<comment type="subcellular location">
    <subcellularLocation>
        <location evidence="1">Endomembrane system</location>
        <topology evidence="1">Multi-pass membrane protein</topology>
    </subcellularLocation>
</comment>
<dbReference type="GO" id="GO:0022857">
    <property type="term" value="F:transmembrane transporter activity"/>
    <property type="evidence" value="ECO:0007669"/>
    <property type="project" value="InterPro"/>
</dbReference>
<feature type="transmembrane region" description="Helical" evidence="6">
    <location>
        <begin position="54"/>
        <end position="75"/>
    </location>
</feature>
<dbReference type="InterPro" id="IPR050495">
    <property type="entry name" value="ATG22/LtaA_families"/>
</dbReference>
<dbReference type="SUPFAM" id="SSF103473">
    <property type="entry name" value="MFS general substrate transporter"/>
    <property type="match status" value="1"/>
</dbReference>
<feature type="transmembrane region" description="Helical" evidence="6">
    <location>
        <begin position="147"/>
        <end position="170"/>
    </location>
</feature>
<evidence type="ECO:0000256" key="4">
    <source>
        <dbReference type="ARBA" id="ARBA00022989"/>
    </source>
</evidence>
<evidence type="ECO:0000256" key="2">
    <source>
        <dbReference type="ARBA" id="ARBA00022448"/>
    </source>
</evidence>
<sequence>MAGIKRASRRELFGWAMFDFANSSYTTVIITVVFCIIFPRIIVGDGPEYRLGNFLWSTALSISYLVVLLTAPLFGAIMDYTGSKKKFLFGSYILTVIATAALYFVRPGDILLGIMLIVLSNVGFSLSEAFVSSFLPDLGPPEDLGKISGYAWGLGYFGGLLSTAAVIFGLNASVYTMDNFPNLRLVGPLTGLFFLIAAIPTFLWVKERTVPSSLPKNENYFTIGWKRLKKTFADIRDYRDLMILLAAFFFAYCGLSIVISFAFIYGDQVVRWSGTTQILMFVITQFTAAGGAFLFGIMQDKWKAKKTLMLTLVIWLVTVSLIYGVTEVTAFINSLVGASFKEEHIFLVIGSIAGLGLGSTQSACRAMVGLFSPDTKSGEFFGLWAFTGRFSSIFGLMSLGLLQIIFGLQEAILVCSVFFLISVVIIFFVNEERGKIAALKHSGE</sequence>
<accession>A0A0W8FR10</accession>
<keyword evidence="2" id="KW-0813">Transport</keyword>
<dbReference type="PANTHER" id="PTHR23519">
    <property type="entry name" value="AUTOPHAGY-RELATED PROTEIN 22"/>
    <property type="match status" value="1"/>
</dbReference>
<feature type="transmembrane region" description="Helical" evidence="6">
    <location>
        <begin position="12"/>
        <end position="42"/>
    </location>
</feature>